<feature type="transmembrane region" description="Helical" evidence="5">
    <location>
        <begin position="308"/>
        <end position="326"/>
    </location>
</feature>
<name>A0A9N8DXG1_9STRA</name>
<gene>
    <name evidence="6" type="ORF">SEMRO_449_G145370.1</name>
</gene>
<sequence>MKCYTETNEKDKDEEGKLLESVLIQRSNEAAIARAIGEELLLGQQSKPSNTLAVSTDTNPKMGTTIPTRSCIEEEDKDIYNDGNSKEEEEEDAFIMKIVRERQSIPQEDLFTQLQNQPQVPTNHQDLPQNAAASLSKQQPQADPPTPDREQRIRPGAYAAAPGMEPQRATTFYAGQLVVRQQPSAASTEESTTRQSQNEEDSEDEELGNTMTLPRLARESNIERQVQPGAISAGGGPDNNNPPTHASDSSESIISSPSEEGNDGLAVANLVSEENQKDPQELPQARDNNVESEDRQREERMKQFKTKVLLGVIGLLGIILVLVAIVTPSKKQENEDFVPTATPSEPPSNAPSQAPSSYAHSLLSLFPAETVTAILNNEDSPQSKAYRWLLKDIESLPDLSNARSLQRFVLATLYFATSGDNWKKVDNWLNHSVDECDWFHQPAFARKHVLAQLVPEYLRGFMEPPPSSICDDAGLYQHLWLDTNDLGNSLPTELYLLTSLQTLSVGWNQLKGTLSSYVGQLTALKGLVMGDQHLSGTIPTQLGLLSNLNILTLASNKFQASIPSEIWQLTKLDSLILRGMPNLGGSIPSDIGKIPSLRWLITEQSNLSGTLPTEIGLVESLEWILLGVNSYSGTLPTELGLLSGLLHLDTNDNKLEGQLPSELGHLTATTLLKLGNQFLSGTIPTQLVQLTNVQKMELQNGLLDGPIPSEFGQLWSLGRLLLENNTLSGTVPLELSSLQHSLYNLGLEGNPNLSGTIPVGVCNINGTCIDGGPLNVCTGPFGLSFDCTGLLCGCDCPCG</sequence>
<protein>
    <submittedName>
        <fullName evidence="6">Leucine Rich Repeat</fullName>
    </submittedName>
</protein>
<dbReference type="Gene3D" id="3.80.10.10">
    <property type="entry name" value="Ribonuclease Inhibitor"/>
    <property type="match status" value="3"/>
</dbReference>
<dbReference type="EMBL" id="CAICTM010000448">
    <property type="protein sequence ID" value="CAB9510722.1"/>
    <property type="molecule type" value="Genomic_DNA"/>
</dbReference>
<dbReference type="FunFam" id="3.80.10.10:FF:000041">
    <property type="entry name" value="LRR receptor-like serine/threonine-protein kinase ERECTA"/>
    <property type="match status" value="1"/>
</dbReference>
<feature type="compositionally biased region" description="Polar residues" evidence="4">
    <location>
        <begin position="107"/>
        <end position="141"/>
    </location>
</feature>
<dbReference type="SUPFAM" id="SSF52058">
    <property type="entry name" value="L domain-like"/>
    <property type="match status" value="1"/>
</dbReference>
<accession>A0A9N8DXG1</accession>
<dbReference type="InterPro" id="IPR032675">
    <property type="entry name" value="LRR_dom_sf"/>
</dbReference>
<dbReference type="Proteomes" id="UP001153069">
    <property type="component" value="Unassembled WGS sequence"/>
</dbReference>
<dbReference type="PANTHER" id="PTHR47988">
    <property type="entry name" value="SOMATIC EMBRYOGENESIS RECEPTOR KINASE 1"/>
    <property type="match status" value="1"/>
</dbReference>
<feature type="region of interest" description="Disordered" evidence="4">
    <location>
        <begin position="46"/>
        <end position="91"/>
    </location>
</feature>
<dbReference type="SMART" id="SM00369">
    <property type="entry name" value="LRR_TYP"/>
    <property type="match status" value="3"/>
</dbReference>
<keyword evidence="5" id="KW-1133">Transmembrane helix</keyword>
<keyword evidence="2" id="KW-0732">Signal</keyword>
<organism evidence="6 7">
    <name type="scientific">Seminavis robusta</name>
    <dbReference type="NCBI Taxonomy" id="568900"/>
    <lineage>
        <taxon>Eukaryota</taxon>
        <taxon>Sar</taxon>
        <taxon>Stramenopiles</taxon>
        <taxon>Ochrophyta</taxon>
        <taxon>Bacillariophyta</taxon>
        <taxon>Bacillariophyceae</taxon>
        <taxon>Bacillariophycidae</taxon>
        <taxon>Naviculales</taxon>
        <taxon>Naviculaceae</taxon>
        <taxon>Seminavis</taxon>
    </lineage>
</organism>
<dbReference type="InterPro" id="IPR003591">
    <property type="entry name" value="Leu-rich_rpt_typical-subtyp"/>
</dbReference>
<feature type="compositionally biased region" description="Basic and acidic residues" evidence="4">
    <location>
        <begin position="288"/>
        <end position="300"/>
    </location>
</feature>
<evidence type="ECO:0000256" key="4">
    <source>
        <dbReference type="SAM" id="MobiDB-lite"/>
    </source>
</evidence>
<feature type="compositionally biased region" description="Low complexity" evidence="4">
    <location>
        <begin position="247"/>
        <end position="259"/>
    </location>
</feature>
<proteinExistence type="predicted"/>
<dbReference type="AlphaFoldDB" id="A0A9N8DXG1"/>
<feature type="region of interest" description="Disordered" evidence="4">
    <location>
        <begin position="107"/>
        <end position="300"/>
    </location>
</feature>
<feature type="compositionally biased region" description="Polar residues" evidence="4">
    <location>
        <begin position="179"/>
        <end position="194"/>
    </location>
</feature>
<feature type="region of interest" description="Disordered" evidence="4">
    <location>
        <begin position="335"/>
        <end position="356"/>
    </location>
</feature>
<feature type="compositionally biased region" description="Polar residues" evidence="4">
    <location>
        <begin position="46"/>
        <end position="68"/>
    </location>
</feature>
<keyword evidence="5" id="KW-0472">Membrane</keyword>
<evidence type="ECO:0000256" key="2">
    <source>
        <dbReference type="ARBA" id="ARBA00022729"/>
    </source>
</evidence>
<reference evidence="6" key="1">
    <citation type="submission" date="2020-06" db="EMBL/GenBank/DDBJ databases">
        <authorList>
            <consortium name="Plant Systems Biology data submission"/>
        </authorList>
    </citation>
    <scope>NUCLEOTIDE SEQUENCE</scope>
    <source>
        <strain evidence="6">D6</strain>
    </source>
</reference>
<evidence type="ECO:0000313" key="6">
    <source>
        <dbReference type="EMBL" id="CAB9510722.1"/>
    </source>
</evidence>
<keyword evidence="1" id="KW-0433">Leucine-rich repeat</keyword>
<evidence type="ECO:0000256" key="5">
    <source>
        <dbReference type="SAM" id="Phobius"/>
    </source>
</evidence>
<keyword evidence="5" id="KW-0812">Transmembrane</keyword>
<feature type="compositionally biased region" description="Acidic residues" evidence="4">
    <location>
        <begin position="198"/>
        <end position="207"/>
    </location>
</feature>
<evidence type="ECO:0000256" key="3">
    <source>
        <dbReference type="ARBA" id="ARBA00022737"/>
    </source>
</evidence>
<keyword evidence="7" id="KW-1185">Reference proteome</keyword>
<comment type="caution">
    <text evidence="6">The sequence shown here is derived from an EMBL/GenBank/DDBJ whole genome shotgun (WGS) entry which is preliminary data.</text>
</comment>
<keyword evidence="3" id="KW-0677">Repeat</keyword>
<dbReference type="OrthoDB" id="38453at2759"/>
<evidence type="ECO:0000313" key="7">
    <source>
        <dbReference type="Proteomes" id="UP001153069"/>
    </source>
</evidence>
<evidence type="ECO:0000256" key="1">
    <source>
        <dbReference type="ARBA" id="ARBA00022614"/>
    </source>
</evidence>